<sequence>MPDMMNIRLKSMLLCGAASIGFGWALAPAVAVADESAPVAAAIVDAGQLTGVVTDAERGGYLIGAEVRIDGHGEVAVTDREGRFTFQRAPIGRHTVTIHYIGRVTHRMEVSVAADAVTSVSAALAMDVGAASVADVVVVGRRPQAESEAAALQIQRSSTALVNVVSADAIGHFPDQNIAAALGRLPGVAVERDQGQERSISLRGAPSRWSTISFDGVNVIAPGGKSARTDTIPAAIAKTVAVRKAVTAAMSGETLAGNIDITTRGAFDYPDLAASLNLGYGYNDLGGRSQYDVGGFIADTFADGRFGVALSASRYERNMITDNFETDWEVASEDREPGAETRTWADAHQNKLYRLTRSNTAYAGRFDYRPSDEHRFFFSSIYTEFTDDEMRNAHEFDLDDSALRTDGAAVTRGYADVRAGNTAVQGTIYGVELDSTLNVNHTKESIFTNTLGGEQRFGDWGVSWRLNYTQSKAEGGPSFNSSWRSPRPGGTVDYSLRPTVVYDFTNREQHGVQLFETIVNPDGTFSRGASKRSLDPQDYEFVYLRSTTRLQDSRSYSARVDVTRDLTLFGRSTELQFGAQYDDRSKEDTRQTLEIVPAMLKAAGVAFPSPADFAINDPYKGDLPLGYAFRYFSESGAKAIWNDLHGRGLSRVQANTSETNNYKVSEKVLAGYAMATTYFDWGNILFGVRAERVENEGEALVNKGSGFEQVRVGDDNIVVLPSAHLNWDISDQLKLRLSANTGAARPDFSLLRPNYSVSDEDEIISGGNPSAGPEKAVGVDAYLEWYLPTGAFFSVGAYYKHLSDVLFSIEYPRFDSDVLNRPGLDRSEYAYATTDNGGSGYLGGFEIAASQTLEPFADRLGLPDWASGFGVRGNLTLNTSETETPDGRKVPLPGASDLIYNAALSYERYGLSTSLSWQYRTEWLDSLGDGDILGDGYWDEVGRLDFRASYAFNDNAEIYFDANNLLNEPGIRYQGETWRVSEYERFGARYMIGLRLNF</sequence>
<proteinExistence type="inferred from homology"/>
<protein>
    <submittedName>
        <fullName evidence="8">TonB-dependent receptor</fullName>
    </submittedName>
</protein>
<dbReference type="Pfam" id="PF13715">
    <property type="entry name" value="CarbopepD_reg_2"/>
    <property type="match status" value="1"/>
</dbReference>
<organism evidence="8 9">
    <name type="scientific">Brevundimonas diminuta</name>
    <name type="common">Pseudomonas diminuta</name>
    <dbReference type="NCBI Taxonomy" id="293"/>
    <lineage>
        <taxon>Bacteria</taxon>
        <taxon>Pseudomonadati</taxon>
        <taxon>Pseudomonadota</taxon>
        <taxon>Alphaproteobacteria</taxon>
        <taxon>Caulobacterales</taxon>
        <taxon>Caulobacteraceae</taxon>
        <taxon>Brevundimonas</taxon>
    </lineage>
</organism>
<evidence type="ECO:0000313" key="9">
    <source>
        <dbReference type="Proteomes" id="UP000197024"/>
    </source>
</evidence>
<dbReference type="Proteomes" id="UP000197024">
    <property type="component" value="Chromosome"/>
</dbReference>
<evidence type="ECO:0000256" key="3">
    <source>
        <dbReference type="ARBA" id="ARBA00023237"/>
    </source>
</evidence>
<evidence type="ECO:0000256" key="2">
    <source>
        <dbReference type="ARBA" id="ARBA00023136"/>
    </source>
</evidence>
<evidence type="ECO:0000259" key="7">
    <source>
        <dbReference type="Pfam" id="PF07715"/>
    </source>
</evidence>
<dbReference type="SUPFAM" id="SSF56935">
    <property type="entry name" value="Porins"/>
    <property type="match status" value="1"/>
</dbReference>
<dbReference type="EMBL" id="CP021995">
    <property type="protein sequence ID" value="ASD27767.1"/>
    <property type="molecule type" value="Genomic_DNA"/>
</dbReference>
<keyword evidence="5" id="KW-0732">Signal</keyword>
<comment type="subcellular location">
    <subcellularLocation>
        <location evidence="1 4">Cell outer membrane</location>
    </subcellularLocation>
</comment>
<keyword evidence="2 4" id="KW-0472">Membrane</keyword>
<evidence type="ECO:0000313" key="8">
    <source>
        <dbReference type="EMBL" id="ASD27767.1"/>
    </source>
</evidence>
<dbReference type="Gene3D" id="2.40.170.20">
    <property type="entry name" value="TonB-dependent receptor, beta-barrel domain"/>
    <property type="match status" value="1"/>
</dbReference>
<dbReference type="InterPro" id="IPR013784">
    <property type="entry name" value="Carb-bd-like_fold"/>
</dbReference>
<feature type="domain" description="TonB-dependent receptor plug" evidence="7">
    <location>
        <begin position="156"/>
        <end position="254"/>
    </location>
</feature>
<dbReference type="InterPro" id="IPR037066">
    <property type="entry name" value="Plug_dom_sf"/>
</dbReference>
<dbReference type="InterPro" id="IPR010104">
    <property type="entry name" value="TonB_rcpt_bac"/>
</dbReference>
<keyword evidence="8" id="KW-0675">Receptor</keyword>
<dbReference type="SUPFAM" id="SSF49452">
    <property type="entry name" value="Starch-binding domain-like"/>
    <property type="match status" value="1"/>
</dbReference>
<dbReference type="InterPro" id="IPR036942">
    <property type="entry name" value="Beta-barrel_TonB_sf"/>
</dbReference>
<dbReference type="NCBIfam" id="TIGR01782">
    <property type="entry name" value="TonB-Xanth-Caul"/>
    <property type="match status" value="1"/>
</dbReference>
<comment type="similarity">
    <text evidence="4">Belongs to the TonB-dependent receptor family.</text>
</comment>
<dbReference type="Pfam" id="PF07715">
    <property type="entry name" value="Plug"/>
    <property type="match status" value="1"/>
</dbReference>
<reference evidence="8 9" key="1">
    <citation type="submission" date="2017-06" db="EMBL/GenBank/DDBJ databases">
        <title>Biodegradation of gentamicin by bacterial consortia AMQD4 in synthetic medium and raw gentamicin sewage.</title>
        <authorList>
            <person name="Chang H."/>
            <person name="Feng Y."/>
            <person name="Li Z."/>
            <person name="Xue J."/>
            <person name="Cheng D."/>
        </authorList>
    </citation>
    <scope>NUCLEOTIDE SEQUENCE [LARGE SCALE GENOMIC DNA]</scope>
    <source>
        <strain evidence="8 9">BZC3</strain>
    </source>
</reference>
<name>A0A1Z3M0E0_BREDI</name>
<dbReference type="InterPro" id="IPR012910">
    <property type="entry name" value="Plug_dom"/>
</dbReference>
<evidence type="ECO:0000256" key="5">
    <source>
        <dbReference type="SAM" id="SignalP"/>
    </source>
</evidence>
<keyword evidence="4" id="KW-0798">TonB box</keyword>
<accession>A0A1Z3M0E0</accession>
<dbReference type="Pfam" id="PF00593">
    <property type="entry name" value="TonB_dep_Rec_b-barrel"/>
    <property type="match status" value="1"/>
</dbReference>
<dbReference type="Gene3D" id="2.60.40.1120">
    <property type="entry name" value="Carboxypeptidase-like, regulatory domain"/>
    <property type="match status" value="1"/>
</dbReference>
<evidence type="ECO:0000259" key="6">
    <source>
        <dbReference type="Pfam" id="PF00593"/>
    </source>
</evidence>
<feature type="chain" id="PRO_5011989298" evidence="5">
    <location>
        <begin position="34"/>
        <end position="998"/>
    </location>
</feature>
<gene>
    <name evidence="8" type="ORF">CD943_13255</name>
</gene>
<dbReference type="PANTHER" id="PTHR40980:SF4">
    <property type="entry name" value="TONB-DEPENDENT RECEPTOR-LIKE BETA-BARREL DOMAIN-CONTAINING PROTEIN"/>
    <property type="match status" value="1"/>
</dbReference>
<evidence type="ECO:0000256" key="1">
    <source>
        <dbReference type="ARBA" id="ARBA00004442"/>
    </source>
</evidence>
<feature type="signal peptide" evidence="5">
    <location>
        <begin position="1"/>
        <end position="33"/>
    </location>
</feature>
<dbReference type="InterPro" id="IPR000531">
    <property type="entry name" value="Beta-barrel_TonB"/>
</dbReference>
<dbReference type="AlphaFoldDB" id="A0A1Z3M0E0"/>
<dbReference type="Gene3D" id="2.170.130.10">
    <property type="entry name" value="TonB-dependent receptor, plug domain"/>
    <property type="match status" value="1"/>
</dbReference>
<keyword evidence="3" id="KW-0998">Cell outer membrane</keyword>
<evidence type="ECO:0000256" key="4">
    <source>
        <dbReference type="RuleBase" id="RU003357"/>
    </source>
</evidence>
<dbReference type="GO" id="GO:0030246">
    <property type="term" value="F:carbohydrate binding"/>
    <property type="evidence" value="ECO:0007669"/>
    <property type="project" value="InterPro"/>
</dbReference>
<feature type="domain" description="TonB-dependent receptor-like beta-barrel" evidence="6">
    <location>
        <begin position="522"/>
        <end position="965"/>
    </location>
</feature>
<reference evidence="8 9" key="2">
    <citation type="submission" date="2017-06" db="EMBL/GenBank/DDBJ databases">
        <authorList>
            <person name="Kim H.J."/>
            <person name="Triplett B.A."/>
        </authorList>
    </citation>
    <scope>NUCLEOTIDE SEQUENCE [LARGE SCALE GENOMIC DNA]</scope>
    <source>
        <strain evidence="8 9">BZC3</strain>
    </source>
</reference>
<dbReference type="GO" id="GO:0009279">
    <property type="term" value="C:cell outer membrane"/>
    <property type="evidence" value="ECO:0007669"/>
    <property type="project" value="UniProtKB-SubCell"/>
</dbReference>
<dbReference type="PANTHER" id="PTHR40980">
    <property type="entry name" value="PLUG DOMAIN-CONTAINING PROTEIN"/>
    <property type="match status" value="1"/>
</dbReference>